<dbReference type="Pfam" id="PF13727">
    <property type="entry name" value="CoA_binding_3"/>
    <property type="match status" value="1"/>
</dbReference>
<feature type="transmembrane region" description="Helical" evidence="7">
    <location>
        <begin position="33"/>
        <end position="55"/>
    </location>
</feature>
<gene>
    <name evidence="9" type="ORF">GA0074695_4865</name>
</gene>
<keyword evidence="4 7" id="KW-0812">Transmembrane</keyword>
<feature type="transmembrane region" description="Helical" evidence="7">
    <location>
        <begin position="67"/>
        <end position="88"/>
    </location>
</feature>
<keyword evidence="5 7" id="KW-1133">Transmembrane helix</keyword>
<feature type="transmembrane region" description="Helical" evidence="7">
    <location>
        <begin position="272"/>
        <end position="295"/>
    </location>
</feature>
<protein>
    <submittedName>
        <fullName evidence="9">Undecaprenyl-phosphate galactose phosphotransferase, WbaP/exopolysaccharide biosynthesis polyprenyl glycosylphosphotransferase</fullName>
    </submittedName>
</protein>
<dbReference type="InterPro" id="IPR003362">
    <property type="entry name" value="Bact_transf"/>
</dbReference>
<feature type="domain" description="Bacterial sugar transferase" evidence="8">
    <location>
        <begin position="266"/>
        <end position="455"/>
    </location>
</feature>
<dbReference type="InterPro" id="IPR017475">
    <property type="entry name" value="EPS_sugar_tfrase"/>
</dbReference>
<evidence type="ECO:0000256" key="2">
    <source>
        <dbReference type="ARBA" id="ARBA00006464"/>
    </source>
</evidence>
<evidence type="ECO:0000256" key="4">
    <source>
        <dbReference type="ARBA" id="ARBA00022692"/>
    </source>
</evidence>
<dbReference type="NCBIfam" id="TIGR03025">
    <property type="entry name" value="EPS_sugtrans"/>
    <property type="match status" value="1"/>
</dbReference>
<keyword evidence="3 9" id="KW-0808">Transferase</keyword>
<keyword evidence="6 7" id="KW-0472">Membrane</keyword>
<accession>A0A1C4YZF0</accession>
<reference evidence="10" key="1">
    <citation type="submission" date="2016-06" db="EMBL/GenBank/DDBJ databases">
        <authorList>
            <person name="Varghese N."/>
            <person name="Submissions Spin"/>
        </authorList>
    </citation>
    <scope>NUCLEOTIDE SEQUENCE [LARGE SCALE GENOMIC DNA]</scope>
    <source>
        <strain evidence="10">DSM 43909</strain>
    </source>
</reference>
<evidence type="ECO:0000256" key="7">
    <source>
        <dbReference type="SAM" id="Phobius"/>
    </source>
</evidence>
<comment type="subcellular location">
    <subcellularLocation>
        <location evidence="1">Membrane</location>
        <topology evidence="1">Multi-pass membrane protein</topology>
    </subcellularLocation>
</comment>
<evidence type="ECO:0000256" key="1">
    <source>
        <dbReference type="ARBA" id="ARBA00004141"/>
    </source>
</evidence>
<dbReference type="Pfam" id="PF02397">
    <property type="entry name" value="Bac_transf"/>
    <property type="match status" value="1"/>
</dbReference>
<name>A0A1C4YZF0_MICVI</name>
<evidence type="ECO:0000259" key="8">
    <source>
        <dbReference type="Pfam" id="PF02397"/>
    </source>
</evidence>
<proteinExistence type="inferred from homology"/>
<organism evidence="9 10">
    <name type="scientific">Micromonospora viridifaciens</name>
    <dbReference type="NCBI Taxonomy" id="1881"/>
    <lineage>
        <taxon>Bacteria</taxon>
        <taxon>Bacillati</taxon>
        <taxon>Actinomycetota</taxon>
        <taxon>Actinomycetes</taxon>
        <taxon>Micromonosporales</taxon>
        <taxon>Micromonosporaceae</taxon>
        <taxon>Micromonospora</taxon>
    </lineage>
</organism>
<dbReference type="Proteomes" id="UP000198242">
    <property type="component" value="Chromosome I"/>
</dbReference>
<dbReference type="PANTHER" id="PTHR30576:SF10">
    <property type="entry name" value="SLL5057 PROTEIN"/>
    <property type="match status" value="1"/>
</dbReference>
<evidence type="ECO:0000313" key="9">
    <source>
        <dbReference type="EMBL" id="SCF25711.1"/>
    </source>
</evidence>
<dbReference type="EMBL" id="LT607411">
    <property type="protein sequence ID" value="SCF25711.1"/>
    <property type="molecule type" value="Genomic_DNA"/>
</dbReference>
<dbReference type="PANTHER" id="PTHR30576">
    <property type="entry name" value="COLANIC BIOSYNTHESIS UDP-GLUCOSE LIPID CARRIER TRANSFERASE"/>
    <property type="match status" value="1"/>
</dbReference>
<evidence type="ECO:0000256" key="3">
    <source>
        <dbReference type="ARBA" id="ARBA00022679"/>
    </source>
</evidence>
<evidence type="ECO:0000313" key="10">
    <source>
        <dbReference type="Proteomes" id="UP000198242"/>
    </source>
</evidence>
<evidence type="ECO:0000256" key="6">
    <source>
        <dbReference type="ARBA" id="ARBA00023136"/>
    </source>
</evidence>
<comment type="similarity">
    <text evidence="2">Belongs to the bacterial sugar transferase family.</text>
</comment>
<dbReference type="GO" id="GO:0016020">
    <property type="term" value="C:membrane"/>
    <property type="evidence" value="ECO:0007669"/>
    <property type="project" value="UniProtKB-SubCell"/>
</dbReference>
<feature type="transmembrane region" description="Helical" evidence="7">
    <location>
        <begin position="94"/>
        <end position="115"/>
    </location>
</feature>
<sequence length="461" mass="50826">MLCLVDLVVGLASAAVALVVRFGSSMVEPHNRGHLWITVALPFAWMVALTLNRAYESRHLFVGNDEYARVFQSGLALTATLAVASFAFDFRLARGYLIIAIPSVVVAGVAMRYLARQQLHRSWARGERLHRVILVGHEVAVAEMARRLRRERFHGLGVVGACLPQPEGSLEGYAPGLPPTLGALEDVPAAVARAGADTVVVLSCPEMTGAALRRLGWQLERDDVDLIVASNLVDVAGDRTTVRPVDGLPMLHVEHPRLKGGRRVVKAVFDRVSALVLLIFAVPLLLAITLLVRLAPGAGGPAVFRQVRVGKNGRPFTIYKFRTMYVDAEERLAELLDRNETDGELFKMRRDPRVTPVGRWLRRLSLDEIPQLVNVLKGDMSLVGPRPPLPREVANYPSDMRRRLVVKPGLTGLWQVSGRSDLSWEESIRLDLSYVENWSLTMDLAILARTLSAVIRSSGAY</sequence>
<dbReference type="AlphaFoldDB" id="A0A1C4YZF0"/>
<keyword evidence="10" id="KW-1185">Reference proteome</keyword>
<dbReference type="GO" id="GO:0016780">
    <property type="term" value="F:phosphotransferase activity, for other substituted phosphate groups"/>
    <property type="evidence" value="ECO:0007669"/>
    <property type="project" value="TreeGrafter"/>
</dbReference>
<evidence type="ECO:0000256" key="5">
    <source>
        <dbReference type="ARBA" id="ARBA00022989"/>
    </source>
</evidence>